<dbReference type="Pfam" id="PF03381">
    <property type="entry name" value="CDC50"/>
    <property type="match status" value="2"/>
</dbReference>
<dbReference type="Proteomes" id="UP000237144">
    <property type="component" value="Unassembled WGS sequence"/>
</dbReference>
<accession>A0A2S5B267</accession>
<comment type="subcellular location">
    <subcellularLocation>
        <location evidence="1">Membrane</location>
        <topology evidence="1">Multi-pass membrane protein</topology>
    </subcellularLocation>
</comment>
<evidence type="ECO:0000256" key="7">
    <source>
        <dbReference type="SAM" id="MobiDB-lite"/>
    </source>
</evidence>
<evidence type="ECO:0000256" key="3">
    <source>
        <dbReference type="ARBA" id="ARBA00022692"/>
    </source>
</evidence>
<dbReference type="STRING" id="741276.A0A2S5B267"/>
<dbReference type="GO" id="GO:0045332">
    <property type="term" value="P:phospholipid translocation"/>
    <property type="evidence" value="ECO:0007669"/>
    <property type="project" value="UniProtKB-UniRule"/>
</dbReference>
<name>A0A2S5B267_9BASI</name>
<organism evidence="9 10">
    <name type="scientific">Rhodotorula taiwanensis</name>
    <dbReference type="NCBI Taxonomy" id="741276"/>
    <lineage>
        <taxon>Eukaryota</taxon>
        <taxon>Fungi</taxon>
        <taxon>Dikarya</taxon>
        <taxon>Basidiomycota</taxon>
        <taxon>Pucciniomycotina</taxon>
        <taxon>Microbotryomycetes</taxon>
        <taxon>Sporidiobolales</taxon>
        <taxon>Sporidiobolaceae</taxon>
        <taxon>Rhodotorula</taxon>
    </lineage>
</organism>
<dbReference type="PANTHER" id="PTHR10926:SF0">
    <property type="entry name" value="CDC50, ISOFORM A"/>
    <property type="match status" value="1"/>
</dbReference>
<reference evidence="9 10" key="1">
    <citation type="journal article" date="2018" name="Front. Microbiol.">
        <title>Prospects for Fungal Bioremediation of Acidic Radioactive Waste Sites: Characterization and Genome Sequence of Rhodotorula taiwanensis MD1149.</title>
        <authorList>
            <person name="Tkavc R."/>
            <person name="Matrosova V.Y."/>
            <person name="Grichenko O.E."/>
            <person name="Gostincar C."/>
            <person name="Volpe R.P."/>
            <person name="Klimenkova P."/>
            <person name="Gaidamakova E.K."/>
            <person name="Zhou C.E."/>
            <person name="Stewart B.J."/>
            <person name="Lyman M.G."/>
            <person name="Malfatti S.A."/>
            <person name="Rubinfeld B."/>
            <person name="Courtot M."/>
            <person name="Singh J."/>
            <person name="Dalgard C.L."/>
            <person name="Hamilton T."/>
            <person name="Frey K.G."/>
            <person name="Gunde-Cimerman N."/>
            <person name="Dugan L."/>
            <person name="Daly M.J."/>
        </authorList>
    </citation>
    <scope>NUCLEOTIDE SEQUENCE [LARGE SCALE GENOMIC DNA]</scope>
    <source>
        <strain evidence="9 10">MD1149</strain>
    </source>
</reference>
<evidence type="ECO:0000256" key="4">
    <source>
        <dbReference type="ARBA" id="ARBA00022989"/>
    </source>
</evidence>
<feature type="region of interest" description="Disordered" evidence="7">
    <location>
        <begin position="1"/>
        <end position="30"/>
    </location>
</feature>
<evidence type="ECO:0000256" key="1">
    <source>
        <dbReference type="ARBA" id="ARBA00004141"/>
    </source>
</evidence>
<feature type="transmembrane region" description="Helical" evidence="8">
    <location>
        <begin position="47"/>
        <end position="73"/>
    </location>
</feature>
<gene>
    <name evidence="9" type="ORF">BMF94_6193</name>
</gene>
<feature type="compositionally biased region" description="Basic and acidic residues" evidence="7">
    <location>
        <begin position="9"/>
        <end position="23"/>
    </location>
</feature>
<evidence type="ECO:0000256" key="6">
    <source>
        <dbReference type="PIRNR" id="PIRNR015840"/>
    </source>
</evidence>
<dbReference type="InterPro" id="IPR005045">
    <property type="entry name" value="CDC50/LEM3_fam"/>
</dbReference>
<evidence type="ECO:0000313" key="10">
    <source>
        <dbReference type="Proteomes" id="UP000237144"/>
    </source>
</evidence>
<evidence type="ECO:0000256" key="5">
    <source>
        <dbReference type="ARBA" id="ARBA00023136"/>
    </source>
</evidence>
<dbReference type="EMBL" id="PJQD01000097">
    <property type="protein sequence ID" value="POY70781.1"/>
    <property type="molecule type" value="Genomic_DNA"/>
</dbReference>
<dbReference type="GO" id="GO:0005886">
    <property type="term" value="C:plasma membrane"/>
    <property type="evidence" value="ECO:0007669"/>
    <property type="project" value="TreeGrafter"/>
</dbReference>
<comment type="similarity">
    <text evidence="2 6">Belongs to the CDC50/LEM3 family.</text>
</comment>
<dbReference type="AlphaFoldDB" id="A0A2S5B267"/>
<sequence length="409" mass="45823">MGLFKRSRPKTDEQVLDEQDKKQKTPWHKRPANTAFKQQRLKAWQPILTPATVLPTFFLIGVIFLPLGGVLLWGSNKVRDYTIDYTRCEFVAPNDTFAQVPSSDYSYHLGSGVSAQAPSWQFQHNANGAVGQQSLCRINFELPVELKAPVFMYYKPLASSGGFTDSTVHRPVVTNYYQNHRRYVKSLTSDQLMGKDVSYSSIKGGDCKPVDVMDGKIVYPCGLIANSLFNDTFQQPVLLNPAGGGNSVTYGMTDQGIAWPGEKDKYRQTSYTPDQIVPPPYWAARYPNGYTADNIPDLRNDEHFQVWMRTAGQPTFRKLYYRNDNENMGAGTYQIDTYMNYPVAGFGGTKSIVISEVSFIGGRNPFLGIAYIAVGGVCVLLGLALTLRHLIKPRKLGDPQYLSWNRPAH</sequence>
<dbReference type="GO" id="GO:0005794">
    <property type="term" value="C:Golgi apparatus"/>
    <property type="evidence" value="ECO:0007669"/>
    <property type="project" value="TreeGrafter"/>
</dbReference>
<comment type="caution">
    <text evidence="9">The sequence shown here is derived from an EMBL/GenBank/DDBJ whole genome shotgun (WGS) entry which is preliminary data.</text>
</comment>
<proteinExistence type="inferred from homology"/>
<evidence type="ECO:0000256" key="8">
    <source>
        <dbReference type="SAM" id="Phobius"/>
    </source>
</evidence>
<dbReference type="OrthoDB" id="340608at2759"/>
<dbReference type="PANTHER" id="PTHR10926">
    <property type="entry name" value="CELL CYCLE CONTROL PROTEIN 50"/>
    <property type="match status" value="1"/>
</dbReference>
<protein>
    <submittedName>
        <fullName evidence="9">Uncharacterized protein</fullName>
    </submittedName>
</protein>
<keyword evidence="4 8" id="KW-1133">Transmembrane helix</keyword>
<keyword evidence="10" id="KW-1185">Reference proteome</keyword>
<keyword evidence="3 8" id="KW-0812">Transmembrane</keyword>
<evidence type="ECO:0000256" key="2">
    <source>
        <dbReference type="ARBA" id="ARBA00009457"/>
    </source>
</evidence>
<dbReference type="PIRSF" id="PIRSF015840">
    <property type="entry name" value="DUF284_TM_euk"/>
    <property type="match status" value="1"/>
</dbReference>
<dbReference type="GO" id="GO:0005783">
    <property type="term" value="C:endoplasmic reticulum"/>
    <property type="evidence" value="ECO:0007669"/>
    <property type="project" value="TreeGrafter"/>
</dbReference>
<keyword evidence="5 6" id="KW-0472">Membrane</keyword>
<evidence type="ECO:0000313" key="9">
    <source>
        <dbReference type="EMBL" id="POY70781.1"/>
    </source>
</evidence>
<feature type="transmembrane region" description="Helical" evidence="8">
    <location>
        <begin position="366"/>
        <end position="387"/>
    </location>
</feature>